<dbReference type="InterPro" id="IPR012347">
    <property type="entry name" value="Ferritin-like"/>
</dbReference>
<evidence type="ECO:0000313" key="3">
    <source>
        <dbReference type="Proteomes" id="UP001287059"/>
    </source>
</evidence>
<dbReference type="InterPro" id="IPR025419">
    <property type="entry name" value="DUF4142"/>
</dbReference>
<proteinExistence type="predicted"/>
<sequence>MKHVLARVAAHYGKGALRALLGLLVAAGISGVTPAYSKSRSDRAFLEWAIQIEIQQQDMGRIAQRRAQTPAIRELGAYLTERHRQAESRLRLISNRLGVPLSNRLSATHLRVQRRFTSIPSADFDRGFIRHEVGDYRYFITHFEAAAASRNSSIRQYASNELSSLRQDQTTILTLAHQGS</sequence>
<organism evidence="2 3">
    <name type="scientific">Mesorhizobium album</name>
    <dbReference type="NCBI Taxonomy" id="3072314"/>
    <lineage>
        <taxon>Bacteria</taxon>
        <taxon>Pseudomonadati</taxon>
        <taxon>Pseudomonadota</taxon>
        <taxon>Alphaproteobacteria</taxon>
        <taxon>Hyphomicrobiales</taxon>
        <taxon>Phyllobacteriaceae</taxon>
        <taxon>Mesorhizobium</taxon>
    </lineage>
</organism>
<feature type="domain" description="DUF4142" evidence="1">
    <location>
        <begin position="41"/>
        <end position="171"/>
    </location>
</feature>
<accession>A0ABU4XT79</accession>
<dbReference type="EMBL" id="JAVIIW010000004">
    <property type="protein sequence ID" value="MDX8477912.1"/>
    <property type="molecule type" value="Genomic_DNA"/>
</dbReference>
<protein>
    <submittedName>
        <fullName evidence="2">DUF4142 domain-containing protein</fullName>
    </submittedName>
</protein>
<reference evidence="2 3" key="1">
    <citation type="submission" date="2023-08" db="EMBL/GenBank/DDBJ databases">
        <title>Implementing the SeqCode for naming new Mesorhizobium species isolated from Vachellia karroo root nodules.</title>
        <authorList>
            <person name="Van Lill M."/>
        </authorList>
    </citation>
    <scope>NUCLEOTIDE SEQUENCE [LARGE SCALE GENOMIC DNA]</scope>
    <source>
        <strain evidence="2 3">VK24D</strain>
    </source>
</reference>
<evidence type="ECO:0000313" key="2">
    <source>
        <dbReference type="EMBL" id="MDX8477912.1"/>
    </source>
</evidence>
<dbReference type="Gene3D" id="1.20.1260.10">
    <property type="match status" value="1"/>
</dbReference>
<dbReference type="Proteomes" id="UP001287059">
    <property type="component" value="Unassembled WGS sequence"/>
</dbReference>
<comment type="caution">
    <text evidence="2">The sequence shown here is derived from an EMBL/GenBank/DDBJ whole genome shotgun (WGS) entry which is preliminary data.</text>
</comment>
<evidence type="ECO:0000259" key="1">
    <source>
        <dbReference type="Pfam" id="PF13628"/>
    </source>
</evidence>
<keyword evidence="3" id="KW-1185">Reference proteome</keyword>
<dbReference type="Pfam" id="PF13628">
    <property type="entry name" value="DUF4142"/>
    <property type="match status" value="1"/>
</dbReference>
<dbReference type="RefSeq" id="WP_320286334.1">
    <property type="nucleotide sequence ID" value="NZ_JAVIIW010000004.1"/>
</dbReference>
<name>A0ABU4XT79_9HYPH</name>
<gene>
    <name evidence="2" type="ORF">RFN28_05370</name>
</gene>